<evidence type="ECO:0000313" key="4">
    <source>
        <dbReference type="EMBL" id="KAK7205470.1"/>
    </source>
</evidence>
<keyword evidence="1" id="KW-0819">tRNA processing</keyword>
<accession>A0ABR1F6K0</accession>
<comment type="caution">
    <text evidence="4">The sequence shown here is derived from an EMBL/GenBank/DDBJ whole genome shotgun (WGS) entry which is preliminary data.</text>
</comment>
<dbReference type="Pfam" id="PF00383">
    <property type="entry name" value="dCMP_cyt_deam_1"/>
    <property type="match status" value="1"/>
</dbReference>
<dbReference type="InterPro" id="IPR002125">
    <property type="entry name" value="CMP_dCMP_dom"/>
</dbReference>
<protein>
    <submittedName>
        <fullName evidence="4">Cytidine deaminase-like protein</fullName>
    </submittedName>
</protein>
<evidence type="ECO:0000313" key="5">
    <source>
        <dbReference type="Proteomes" id="UP001498771"/>
    </source>
</evidence>
<dbReference type="EMBL" id="JBBJBU010000005">
    <property type="protein sequence ID" value="KAK7205470.1"/>
    <property type="molecule type" value="Genomic_DNA"/>
</dbReference>
<proteinExistence type="inferred from homology"/>
<evidence type="ECO:0000256" key="2">
    <source>
        <dbReference type="ARBA" id="ARBA00038160"/>
    </source>
</evidence>
<sequence>MSPSVGVSALDETVSKNASETYLHHKEPHNHNHRRRVSIASLKAPDSASLFAQVKSRHERTELELVDVWTTMIPAKIATTVVSQLKQKLPKDPHTLMHLRRLVKDDLPPRDESGVLLSLLICSVDAVPSEDDVRALLDPLSELVTTPTPDERLFVPTIKHAPAFAAPTKEQSKEWSEGTWPIMWRGNPHLIVSELPQEDEEELKGHLERLLDLTEEAHNAGEIPIATIITDPETRQVVASSIDTRNSSRNPLSHSVMSCIAKVAAAELARRNAVAEMSNSQEDASNQAYLCHNLQLITTHEPCAMCCMAMVHSRISRLVYVQNMPRSGGIDRNSGPGYGIHWNKHLNWRFEAWGWNFEDILMYDVDENINA</sequence>
<evidence type="ECO:0000259" key="3">
    <source>
        <dbReference type="PROSITE" id="PS51747"/>
    </source>
</evidence>
<feature type="domain" description="CMP/dCMP-type deaminase" evidence="3">
    <location>
        <begin position="201"/>
        <end position="332"/>
    </location>
</feature>
<dbReference type="RefSeq" id="XP_064768503.1">
    <property type="nucleotide sequence ID" value="XM_064912563.1"/>
</dbReference>
<dbReference type="GeneID" id="90038075"/>
<dbReference type="SUPFAM" id="SSF53927">
    <property type="entry name" value="Cytidine deaminase-like"/>
    <property type="match status" value="1"/>
</dbReference>
<comment type="similarity">
    <text evidence="2">Belongs to the cytidine and deoxycytidylate deaminase family. ADAT3 subfamily.</text>
</comment>
<keyword evidence="5" id="KW-1185">Reference proteome</keyword>
<dbReference type="InterPro" id="IPR016193">
    <property type="entry name" value="Cytidine_deaminase-like"/>
</dbReference>
<dbReference type="CDD" id="cd01285">
    <property type="entry name" value="nucleoside_deaminase"/>
    <property type="match status" value="1"/>
</dbReference>
<reference evidence="4 5" key="1">
    <citation type="submission" date="2024-03" db="EMBL/GenBank/DDBJ databases">
        <title>Genome-scale model development and genomic sequencing of the oleaginous clade Lipomyces.</title>
        <authorList>
            <consortium name="Lawrence Berkeley National Laboratory"/>
            <person name="Czajka J.J."/>
            <person name="Han Y."/>
            <person name="Kim J."/>
            <person name="Mondo S.J."/>
            <person name="Hofstad B.A."/>
            <person name="Robles A."/>
            <person name="Haridas S."/>
            <person name="Riley R."/>
            <person name="LaButti K."/>
            <person name="Pangilinan J."/>
            <person name="Andreopoulos W."/>
            <person name="Lipzen A."/>
            <person name="Yan J."/>
            <person name="Wang M."/>
            <person name="Ng V."/>
            <person name="Grigoriev I.V."/>
            <person name="Spatafora J.W."/>
            <person name="Magnuson J.K."/>
            <person name="Baker S.E."/>
            <person name="Pomraning K.R."/>
        </authorList>
    </citation>
    <scope>NUCLEOTIDE SEQUENCE [LARGE SCALE GENOMIC DNA]</scope>
    <source>
        <strain evidence="4 5">Phaff 52-87</strain>
    </source>
</reference>
<gene>
    <name evidence="4" type="ORF">BZA70DRAFT_278207</name>
</gene>
<evidence type="ECO:0000256" key="1">
    <source>
        <dbReference type="ARBA" id="ARBA00022694"/>
    </source>
</evidence>
<organism evidence="4 5">
    <name type="scientific">Myxozyma melibiosi</name>
    <dbReference type="NCBI Taxonomy" id="54550"/>
    <lineage>
        <taxon>Eukaryota</taxon>
        <taxon>Fungi</taxon>
        <taxon>Dikarya</taxon>
        <taxon>Ascomycota</taxon>
        <taxon>Saccharomycotina</taxon>
        <taxon>Lipomycetes</taxon>
        <taxon>Lipomycetales</taxon>
        <taxon>Lipomycetaceae</taxon>
        <taxon>Myxozyma</taxon>
    </lineage>
</organism>
<name>A0ABR1F6K0_9ASCO</name>
<dbReference type="Gene3D" id="3.40.140.10">
    <property type="entry name" value="Cytidine Deaminase, domain 2"/>
    <property type="match status" value="1"/>
</dbReference>
<dbReference type="PROSITE" id="PS51747">
    <property type="entry name" value="CYT_DCMP_DEAMINASES_2"/>
    <property type="match status" value="1"/>
</dbReference>
<dbReference type="PANTHER" id="PTHR11079">
    <property type="entry name" value="CYTOSINE DEAMINASE FAMILY MEMBER"/>
    <property type="match status" value="1"/>
</dbReference>
<dbReference type="PANTHER" id="PTHR11079:SF156">
    <property type="entry name" value="INACTIVE TRNA-SPECIFIC ADENOSINE DEAMINASE-LIKE PROTEIN 3-RELATED"/>
    <property type="match status" value="1"/>
</dbReference>
<dbReference type="Proteomes" id="UP001498771">
    <property type="component" value="Unassembled WGS sequence"/>
</dbReference>